<comment type="caution">
    <text evidence="2">The sequence shown here is derived from an EMBL/GenBank/DDBJ whole genome shotgun (WGS) entry which is preliminary data.</text>
</comment>
<feature type="region of interest" description="Disordered" evidence="1">
    <location>
        <begin position="223"/>
        <end position="246"/>
    </location>
</feature>
<dbReference type="AlphaFoldDB" id="X0PHT6"/>
<proteinExistence type="predicted"/>
<evidence type="ECO:0000313" key="2">
    <source>
        <dbReference type="EMBL" id="GAF36031.1"/>
    </source>
</evidence>
<evidence type="ECO:0000313" key="3">
    <source>
        <dbReference type="Proteomes" id="UP000019488"/>
    </source>
</evidence>
<dbReference type="RefSeq" id="WP_035178572.1">
    <property type="nucleotide sequence ID" value="NZ_AZFY01000121.1"/>
</dbReference>
<reference evidence="2" key="1">
    <citation type="journal article" date="2014" name="Genome Announc.">
        <title>Draft Genome Sequences of Two Lactobacillus Strains, L. farraginis JCM 14108T and L. composti JCM 14202T, Isolated from Compost of Distilled Shochu Residue.</title>
        <authorList>
            <person name="Yuki M."/>
            <person name="Oshima K."/>
            <person name="Suda W."/>
            <person name="Kitahara M."/>
            <person name="Kitamura K."/>
            <person name="Iida T."/>
            <person name="Hattori M."/>
            <person name="Ohkuma M."/>
        </authorList>
    </citation>
    <scope>NUCLEOTIDE SEQUENCE [LARGE SCALE GENOMIC DNA]</scope>
    <source>
        <strain evidence="2">JCM 14108</strain>
    </source>
</reference>
<protein>
    <submittedName>
        <fullName evidence="2">Uncharacterized protein</fullName>
    </submittedName>
</protein>
<dbReference type="Proteomes" id="UP000019488">
    <property type="component" value="Unassembled WGS sequence"/>
</dbReference>
<accession>X0PHT6</accession>
<feature type="compositionally biased region" description="Basic and acidic residues" evidence="1">
    <location>
        <begin position="58"/>
        <end position="68"/>
    </location>
</feature>
<name>X0PHT6_9LACO</name>
<dbReference type="EMBL" id="BAKI01000006">
    <property type="protein sequence ID" value="GAF36031.1"/>
    <property type="molecule type" value="Genomic_DNA"/>
</dbReference>
<organism evidence="2 3">
    <name type="scientific">Lentilactobacillus farraginis DSM 18382 = JCM 14108</name>
    <dbReference type="NCBI Taxonomy" id="1423743"/>
    <lineage>
        <taxon>Bacteria</taxon>
        <taxon>Bacillati</taxon>
        <taxon>Bacillota</taxon>
        <taxon>Bacilli</taxon>
        <taxon>Lactobacillales</taxon>
        <taxon>Lactobacillaceae</taxon>
        <taxon>Lentilactobacillus</taxon>
    </lineage>
</organism>
<gene>
    <name evidence="2" type="ORF">JCM14108_967</name>
</gene>
<feature type="region of interest" description="Disordered" evidence="1">
    <location>
        <begin position="50"/>
        <end position="76"/>
    </location>
</feature>
<dbReference type="OrthoDB" id="1026409at2"/>
<dbReference type="STRING" id="1423743.FD41_GL000958"/>
<evidence type="ECO:0000256" key="1">
    <source>
        <dbReference type="SAM" id="MobiDB-lite"/>
    </source>
</evidence>
<sequence>MKNNLGCLGYLAIAILLVFAYDYWIYWVPIAVIFGIGYVASRYHSAPERRQAQQQAENQREQEIKQLKNDSLVPENDSSNDLILKNNEKIYFKSNITANWVEPRTHTRSIQYHGLTSSVRIMKGMYWRAGSIKPFREKETSLETILSGNLILTNKRLVMVADNGTTRQSTYGTIANIIPYSDAVGIMKNSGKTVYLTGNIDGEKIAIYLTRLISGDLDSHQVAPKNKLSQDNSPADHSDHSGFVFDDDNNPSQKYLTPQEVFDRVKGNQPMRLDEDHQIFDVGMPFPKIDDIKAELQSNHSYAVSSIKNWESDLKESSEDICRYLGNNRYELRAFNENFQTLYFTFRNGKMEYSALNDNGITKLM</sequence>